<accession>A0A0F9GHR8</accession>
<comment type="caution">
    <text evidence="1">The sequence shown here is derived from an EMBL/GenBank/DDBJ whole genome shotgun (WGS) entry which is preliminary data.</text>
</comment>
<dbReference type="GO" id="GO:0009249">
    <property type="term" value="P:protein lipoylation"/>
    <property type="evidence" value="ECO:0007669"/>
    <property type="project" value="TreeGrafter"/>
</dbReference>
<evidence type="ECO:0008006" key="2">
    <source>
        <dbReference type="Google" id="ProtNLM"/>
    </source>
</evidence>
<dbReference type="GO" id="GO:0005829">
    <property type="term" value="C:cytosol"/>
    <property type="evidence" value="ECO:0007669"/>
    <property type="project" value="TreeGrafter"/>
</dbReference>
<dbReference type="AlphaFoldDB" id="A0A0F9GHR8"/>
<gene>
    <name evidence="1" type="ORF">LCGC14_1826120</name>
</gene>
<sequence length="150" mass="16880">MAEYEDISLPDDLYYDRKDHLWAKVEDDGGVRVGLDIFGQKAAGTVAYIKILPVDKKVKKSRAFGSLEAGKYIGPLKAPVGGKLIDVNEEVLKTPNLVNTDPYGKGWFVIIEPDNLEEDLKDLIQGAQNIQEWLESEYKEYTEKGLFAEE</sequence>
<dbReference type="PANTHER" id="PTHR11715">
    <property type="entry name" value="GLYCINE CLEAVAGE SYSTEM H PROTEIN"/>
    <property type="match status" value="1"/>
</dbReference>
<dbReference type="Gene3D" id="2.40.50.100">
    <property type="match status" value="1"/>
</dbReference>
<proteinExistence type="predicted"/>
<dbReference type="InterPro" id="IPR033753">
    <property type="entry name" value="GCV_H/Fam206"/>
</dbReference>
<organism evidence="1">
    <name type="scientific">marine sediment metagenome</name>
    <dbReference type="NCBI Taxonomy" id="412755"/>
    <lineage>
        <taxon>unclassified sequences</taxon>
        <taxon>metagenomes</taxon>
        <taxon>ecological metagenomes</taxon>
    </lineage>
</organism>
<name>A0A0F9GHR8_9ZZZZ</name>
<dbReference type="CDD" id="cd06848">
    <property type="entry name" value="GCS_H"/>
    <property type="match status" value="1"/>
</dbReference>
<dbReference type="Pfam" id="PF01597">
    <property type="entry name" value="GCV_H"/>
    <property type="match status" value="1"/>
</dbReference>
<dbReference type="InterPro" id="IPR011053">
    <property type="entry name" value="Single_hybrid_motif"/>
</dbReference>
<dbReference type="PANTHER" id="PTHR11715:SF3">
    <property type="entry name" value="GLYCINE CLEAVAGE SYSTEM H PROTEIN-RELATED"/>
    <property type="match status" value="1"/>
</dbReference>
<dbReference type="InterPro" id="IPR002930">
    <property type="entry name" value="GCV_H"/>
</dbReference>
<evidence type="ECO:0000313" key="1">
    <source>
        <dbReference type="EMBL" id="KKL98273.1"/>
    </source>
</evidence>
<dbReference type="GO" id="GO:0019464">
    <property type="term" value="P:glycine decarboxylation via glycine cleavage system"/>
    <property type="evidence" value="ECO:0007669"/>
    <property type="project" value="InterPro"/>
</dbReference>
<reference evidence="1" key="1">
    <citation type="journal article" date="2015" name="Nature">
        <title>Complex archaea that bridge the gap between prokaryotes and eukaryotes.</title>
        <authorList>
            <person name="Spang A."/>
            <person name="Saw J.H."/>
            <person name="Jorgensen S.L."/>
            <person name="Zaremba-Niedzwiedzka K."/>
            <person name="Martijn J."/>
            <person name="Lind A.E."/>
            <person name="van Eijk R."/>
            <person name="Schleper C."/>
            <person name="Guy L."/>
            <person name="Ettema T.J."/>
        </authorList>
    </citation>
    <scope>NUCLEOTIDE SEQUENCE</scope>
</reference>
<protein>
    <recommendedName>
        <fullName evidence="2">Lipoyl-binding domain-containing protein</fullName>
    </recommendedName>
</protein>
<dbReference type="GO" id="GO:0005960">
    <property type="term" value="C:glycine cleavage complex"/>
    <property type="evidence" value="ECO:0007669"/>
    <property type="project" value="InterPro"/>
</dbReference>
<dbReference type="SUPFAM" id="SSF51230">
    <property type="entry name" value="Single hybrid motif"/>
    <property type="match status" value="1"/>
</dbReference>
<dbReference type="EMBL" id="LAZR01017961">
    <property type="protein sequence ID" value="KKL98273.1"/>
    <property type="molecule type" value="Genomic_DNA"/>
</dbReference>